<protein>
    <submittedName>
        <fullName evidence="2">Uncharacterized protein</fullName>
    </submittedName>
</protein>
<sequence length="56" mass="6027">MRGHGGCKTNDRSILIEVPSRASRVRPESPRVETLVGGRRSRVTSGHAATCTPGRI</sequence>
<organism evidence="2 3">
    <name type="scientific">Sphaerotilus natans subsp. natans DSM 6575</name>
    <dbReference type="NCBI Taxonomy" id="1286631"/>
    <lineage>
        <taxon>Bacteria</taxon>
        <taxon>Pseudomonadati</taxon>
        <taxon>Pseudomonadota</taxon>
        <taxon>Betaproteobacteria</taxon>
        <taxon>Burkholderiales</taxon>
        <taxon>Sphaerotilaceae</taxon>
        <taxon>Sphaerotilus</taxon>
    </lineage>
</organism>
<feature type="region of interest" description="Disordered" evidence="1">
    <location>
        <begin position="22"/>
        <end position="56"/>
    </location>
</feature>
<dbReference type="EMBL" id="AZRA01000058">
    <property type="protein sequence ID" value="KDB52121.1"/>
    <property type="molecule type" value="Genomic_DNA"/>
</dbReference>
<name>A0A059KKZ2_9BURK</name>
<evidence type="ECO:0000256" key="1">
    <source>
        <dbReference type="SAM" id="MobiDB-lite"/>
    </source>
</evidence>
<reference evidence="2 3" key="1">
    <citation type="journal article" date="2014" name="FEMS Microbiol. Ecol.">
        <title>Sphaerotilus natans encrusted with nanoball-shaped Fe(III) oxide minerals formed by nitrate-reducing mixotrophic Fe(II) oxidation.</title>
        <authorList>
            <person name="Park S."/>
            <person name="Kim D.H."/>
            <person name="Lee J.H."/>
            <person name="Hur H.G."/>
        </authorList>
    </citation>
    <scope>NUCLEOTIDE SEQUENCE [LARGE SCALE GENOMIC DNA]</scope>
    <source>
        <strain evidence="2 3">DSM 6575</strain>
    </source>
</reference>
<gene>
    <name evidence="2" type="ORF">X805_22750</name>
</gene>
<comment type="caution">
    <text evidence="2">The sequence shown here is derived from an EMBL/GenBank/DDBJ whole genome shotgun (WGS) entry which is preliminary data.</text>
</comment>
<dbReference type="Proteomes" id="UP000026714">
    <property type="component" value="Unassembled WGS sequence"/>
</dbReference>
<proteinExistence type="predicted"/>
<keyword evidence="3" id="KW-1185">Reference proteome</keyword>
<dbReference type="AlphaFoldDB" id="A0A059KKZ2"/>
<evidence type="ECO:0000313" key="3">
    <source>
        <dbReference type="Proteomes" id="UP000026714"/>
    </source>
</evidence>
<accession>A0A059KKZ2</accession>
<evidence type="ECO:0000313" key="2">
    <source>
        <dbReference type="EMBL" id="KDB52121.1"/>
    </source>
</evidence>